<reference evidence="1 2" key="1">
    <citation type="journal article" date="2022" name="bioRxiv">
        <title>The genome of the oomycete Peronosclerospora sorghi, a cosmopolitan pathogen of maize and sorghum, is inflated with dispersed pseudogenes.</title>
        <authorList>
            <person name="Fletcher K."/>
            <person name="Martin F."/>
            <person name="Isakeit T."/>
            <person name="Cavanaugh K."/>
            <person name="Magill C."/>
            <person name="Michelmore R."/>
        </authorList>
    </citation>
    <scope>NUCLEOTIDE SEQUENCE [LARGE SCALE GENOMIC DNA]</scope>
    <source>
        <strain evidence="1">P6</strain>
    </source>
</reference>
<sequence>MTVVEAKRLSRVWRGGLIPVLYAVADAATMAQVVTTPVVDTWLLSLAERELSLPLVGDTARTS</sequence>
<dbReference type="Proteomes" id="UP001163321">
    <property type="component" value="Chromosome 5"/>
</dbReference>
<name>A0ACC0W295_9STRA</name>
<accession>A0ACC0W295</accession>
<organism evidence="1 2">
    <name type="scientific">Peronosclerospora sorghi</name>
    <dbReference type="NCBI Taxonomy" id="230839"/>
    <lineage>
        <taxon>Eukaryota</taxon>
        <taxon>Sar</taxon>
        <taxon>Stramenopiles</taxon>
        <taxon>Oomycota</taxon>
        <taxon>Peronosporomycetes</taxon>
        <taxon>Peronosporales</taxon>
        <taxon>Peronosporaceae</taxon>
        <taxon>Peronosclerospora</taxon>
    </lineage>
</organism>
<keyword evidence="2" id="KW-1185">Reference proteome</keyword>
<protein>
    <submittedName>
        <fullName evidence="1">Uncharacterized protein</fullName>
    </submittedName>
</protein>
<proteinExistence type="predicted"/>
<comment type="caution">
    <text evidence="1">The sequence shown here is derived from an EMBL/GenBank/DDBJ whole genome shotgun (WGS) entry which is preliminary data.</text>
</comment>
<gene>
    <name evidence="1" type="ORF">PsorP6_009758</name>
</gene>
<evidence type="ECO:0000313" key="1">
    <source>
        <dbReference type="EMBL" id="KAI9912078.1"/>
    </source>
</evidence>
<evidence type="ECO:0000313" key="2">
    <source>
        <dbReference type="Proteomes" id="UP001163321"/>
    </source>
</evidence>
<dbReference type="EMBL" id="CM047584">
    <property type="protein sequence ID" value="KAI9912078.1"/>
    <property type="molecule type" value="Genomic_DNA"/>
</dbReference>